<dbReference type="FunFam" id="3.40.50.2000:FF:000019">
    <property type="entry name" value="Glycosyltransferase"/>
    <property type="match status" value="2"/>
</dbReference>
<dbReference type="EMBL" id="JAVXUO010000047">
    <property type="protein sequence ID" value="KAK2995877.1"/>
    <property type="molecule type" value="Genomic_DNA"/>
</dbReference>
<organism evidence="3 4">
    <name type="scientific">Escallonia rubra</name>
    <dbReference type="NCBI Taxonomy" id="112253"/>
    <lineage>
        <taxon>Eukaryota</taxon>
        <taxon>Viridiplantae</taxon>
        <taxon>Streptophyta</taxon>
        <taxon>Embryophyta</taxon>
        <taxon>Tracheophyta</taxon>
        <taxon>Spermatophyta</taxon>
        <taxon>Magnoliopsida</taxon>
        <taxon>eudicotyledons</taxon>
        <taxon>Gunneridae</taxon>
        <taxon>Pentapetalae</taxon>
        <taxon>asterids</taxon>
        <taxon>campanulids</taxon>
        <taxon>Escalloniales</taxon>
        <taxon>Escalloniaceae</taxon>
        <taxon>Escallonia</taxon>
    </lineage>
</organism>
<dbReference type="SUPFAM" id="SSF53756">
    <property type="entry name" value="UDP-Glycosyltransferase/glycogen phosphorylase"/>
    <property type="match status" value="3"/>
</dbReference>
<dbReference type="InterPro" id="IPR035595">
    <property type="entry name" value="UDP_glycos_trans_CS"/>
</dbReference>
<sequence length="694" mass="78675">MYLDKRLEDDKDYGLSLFKLGDEDCIKWLDTKETGSVVYVSFGSLANLGEDQMEELACGLKQSNRYFLWVVRASEESKLPTNFATEASEKGRVVNWCPQLKVLAHPATGWFMTHCGWNSTMEALSLGVPMVAVPQWADQPTNAKYIVDIWQVGVRVKVDEKGMIRREEIELCMREVMEGERGNELKRNAVRWKEFAKEAVGEAQGHINPLVQFSKRLASKGLKVTLVVTKKSLQSQDSSIKVEHIADFLEDSNQISDNVESFINRFRVAVSRGLRELIEKQNSLGCPVKIVVYDSSMPWVLDIAHELGLYGAVFSTQSCAVGAVYYHMYKGSLKNIGPVEGSTVSLPSMPLMETKDLSSFIYDMGSYPSMLRLVVNQFSNWEKADWRLFNTFDKLEGGKCVVTINAVDGCKGFAFFHIRYGHVSSFRRLVLDRFSDFDKADWLLFNSFDKPERKVVNWMASQWPVKTVGPTIPSMYLDKRLEDDRDYDLSLFKPGDDDCIRWLDTKETGSVVYVSFGSLANLKEDQMEELACGLKRSNRYFLWVVRASEESKLPTNFSTEASENGLVVNWCPQLKVLAHPAMGCFMTHCGWNSILEALSLGVPMLAVPQWTDQPTNAKYVVDIWQAGVRVKVDEKGMIRREEIETCIREVMEGERGNELKRNAVRWKELAKAAVDEGGSSDKHIDEFISELACN</sequence>
<evidence type="ECO:0000256" key="2">
    <source>
        <dbReference type="ARBA" id="ARBA00022679"/>
    </source>
</evidence>
<keyword evidence="4" id="KW-1185">Reference proteome</keyword>
<gene>
    <name evidence="3" type="ORF">RJ640_029602</name>
</gene>
<comment type="similarity">
    <text evidence="1">Belongs to the UDP-glycosyltransferase family.</text>
</comment>
<keyword evidence="2" id="KW-0808">Transferase</keyword>
<name>A0AA88S4G5_9ASTE</name>
<reference evidence="3" key="1">
    <citation type="submission" date="2022-12" db="EMBL/GenBank/DDBJ databases">
        <title>Draft genome assemblies for two species of Escallonia (Escalloniales).</title>
        <authorList>
            <person name="Chanderbali A."/>
            <person name="Dervinis C."/>
            <person name="Anghel I."/>
            <person name="Soltis D."/>
            <person name="Soltis P."/>
            <person name="Zapata F."/>
        </authorList>
    </citation>
    <scope>NUCLEOTIDE SEQUENCE</scope>
    <source>
        <strain evidence="3">UCBG92.1500</strain>
        <tissue evidence="3">Leaf</tissue>
    </source>
</reference>
<proteinExistence type="inferred from homology"/>
<evidence type="ECO:0000313" key="3">
    <source>
        <dbReference type="EMBL" id="KAK2995877.1"/>
    </source>
</evidence>
<comment type="caution">
    <text evidence="3">The sequence shown here is derived from an EMBL/GenBank/DDBJ whole genome shotgun (WGS) entry which is preliminary data.</text>
</comment>
<accession>A0AA88S4G5</accession>
<dbReference type="GO" id="GO:0080044">
    <property type="term" value="F:quercetin 7-O-glucosyltransferase activity"/>
    <property type="evidence" value="ECO:0007669"/>
    <property type="project" value="TreeGrafter"/>
</dbReference>
<dbReference type="PANTHER" id="PTHR11926:SF1560">
    <property type="entry name" value="UDP-GLYCOSYLTRANSFERASE 74E1-RELATED"/>
    <property type="match status" value="1"/>
</dbReference>
<dbReference type="Proteomes" id="UP001187471">
    <property type="component" value="Unassembled WGS sequence"/>
</dbReference>
<evidence type="ECO:0000256" key="1">
    <source>
        <dbReference type="ARBA" id="ARBA00009995"/>
    </source>
</evidence>
<dbReference type="AlphaFoldDB" id="A0AA88S4G5"/>
<dbReference type="InterPro" id="IPR002213">
    <property type="entry name" value="UDP_glucos_trans"/>
</dbReference>
<evidence type="ECO:0000313" key="4">
    <source>
        <dbReference type="Proteomes" id="UP001187471"/>
    </source>
</evidence>
<dbReference type="CDD" id="cd03784">
    <property type="entry name" value="GT1_Gtf-like"/>
    <property type="match status" value="2"/>
</dbReference>
<dbReference type="PROSITE" id="PS00375">
    <property type="entry name" value="UDPGT"/>
    <property type="match status" value="1"/>
</dbReference>
<protein>
    <submittedName>
        <fullName evidence="3">Uncharacterized protein</fullName>
    </submittedName>
</protein>
<dbReference type="PANTHER" id="PTHR11926">
    <property type="entry name" value="GLUCOSYL/GLUCURONOSYL TRANSFERASES"/>
    <property type="match status" value="1"/>
</dbReference>
<dbReference type="GO" id="GO:0080043">
    <property type="term" value="F:quercetin 3-O-glucosyltransferase activity"/>
    <property type="evidence" value="ECO:0007669"/>
    <property type="project" value="TreeGrafter"/>
</dbReference>
<dbReference type="Gene3D" id="3.40.50.2000">
    <property type="entry name" value="Glycogen Phosphorylase B"/>
    <property type="match status" value="4"/>
</dbReference>
<dbReference type="Pfam" id="PF00201">
    <property type="entry name" value="UDPGT"/>
    <property type="match status" value="2"/>
</dbReference>